<reference evidence="4" key="1">
    <citation type="journal article" date="2019" name="Int. J. Syst. Evol. Microbiol.">
        <title>The Global Catalogue of Microorganisms (GCM) 10K type strain sequencing project: providing services to taxonomists for standard genome sequencing and annotation.</title>
        <authorList>
            <consortium name="The Broad Institute Genomics Platform"/>
            <consortium name="The Broad Institute Genome Sequencing Center for Infectious Disease"/>
            <person name="Wu L."/>
            <person name="Ma J."/>
        </authorList>
    </citation>
    <scope>NUCLEOTIDE SEQUENCE [LARGE SCALE GENOMIC DNA]</scope>
    <source>
        <strain evidence="4">KCTC 42456</strain>
    </source>
</reference>
<protein>
    <submittedName>
        <fullName evidence="3">Endonuclease/exonuclease/phosphatase family protein</fullName>
    </submittedName>
</protein>
<dbReference type="Proteomes" id="UP001597546">
    <property type="component" value="Unassembled WGS sequence"/>
</dbReference>
<accession>A0ABW5TNJ3</accession>
<dbReference type="EMBL" id="JBHULV010000008">
    <property type="protein sequence ID" value="MFD2730379.1"/>
    <property type="molecule type" value="Genomic_DNA"/>
</dbReference>
<name>A0ABW5TNJ3_9SPHI</name>
<feature type="domain" description="Endonuclease/exonuclease/phosphatase" evidence="2">
    <location>
        <begin position="25"/>
        <end position="268"/>
    </location>
</feature>
<dbReference type="PANTHER" id="PTHR12121:SF36">
    <property type="entry name" value="ENDONUCLEASE_EXONUCLEASE_PHOSPHATASE DOMAIN-CONTAINING PROTEIN"/>
    <property type="match status" value="1"/>
</dbReference>
<evidence type="ECO:0000313" key="4">
    <source>
        <dbReference type="Proteomes" id="UP001597546"/>
    </source>
</evidence>
<dbReference type="RefSeq" id="WP_379040891.1">
    <property type="nucleotide sequence ID" value="NZ_JBHSKW010000005.1"/>
</dbReference>
<feature type="chain" id="PRO_5045065106" evidence="1">
    <location>
        <begin position="20"/>
        <end position="278"/>
    </location>
</feature>
<dbReference type="Pfam" id="PF03372">
    <property type="entry name" value="Exo_endo_phos"/>
    <property type="match status" value="1"/>
</dbReference>
<keyword evidence="1" id="KW-0732">Signal</keyword>
<evidence type="ECO:0000313" key="3">
    <source>
        <dbReference type="EMBL" id="MFD2730379.1"/>
    </source>
</evidence>
<organism evidence="3 4">
    <name type="scientific">Pedobacter alpinus</name>
    <dbReference type="NCBI Taxonomy" id="1590643"/>
    <lineage>
        <taxon>Bacteria</taxon>
        <taxon>Pseudomonadati</taxon>
        <taxon>Bacteroidota</taxon>
        <taxon>Sphingobacteriia</taxon>
        <taxon>Sphingobacteriales</taxon>
        <taxon>Sphingobacteriaceae</taxon>
        <taxon>Pedobacter</taxon>
    </lineage>
</organism>
<keyword evidence="3" id="KW-0540">Nuclease</keyword>
<dbReference type="Gene3D" id="3.60.10.10">
    <property type="entry name" value="Endonuclease/exonuclease/phosphatase"/>
    <property type="match status" value="1"/>
</dbReference>
<keyword evidence="4" id="KW-1185">Reference proteome</keyword>
<keyword evidence="3" id="KW-0255">Endonuclease</keyword>
<dbReference type="CDD" id="cd09083">
    <property type="entry name" value="EEP-1"/>
    <property type="match status" value="1"/>
</dbReference>
<comment type="caution">
    <text evidence="3">The sequence shown here is derived from an EMBL/GenBank/DDBJ whole genome shotgun (WGS) entry which is preliminary data.</text>
</comment>
<dbReference type="InterPro" id="IPR050410">
    <property type="entry name" value="CCR4/nocturin_mRNA_transcr"/>
</dbReference>
<proteinExistence type="predicted"/>
<dbReference type="GO" id="GO:0004519">
    <property type="term" value="F:endonuclease activity"/>
    <property type="evidence" value="ECO:0007669"/>
    <property type="project" value="UniProtKB-KW"/>
</dbReference>
<evidence type="ECO:0000256" key="1">
    <source>
        <dbReference type="SAM" id="SignalP"/>
    </source>
</evidence>
<dbReference type="PANTHER" id="PTHR12121">
    <property type="entry name" value="CARBON CATABOLITE REPRESSOR PROTEIN 4"/>
    <property type="match status" value="1"/>
</dbReference>
<dbReference type="InterPro" id="IPR005135">
    <property type="entry name" value="Endo/exonuclease/phosphatase"/>
</dbReference>
<dbReference type="InterPro" id="IPR036691">
    <property type="entry name" value="Endo/exonu/phosph_ase_sf"/>
</dbReference>
<dbReference type="SUPFAM" id="SSF56219">
    <property type="entry name" value="DNase I-like"/>
    <property type="match status" value="1"/>
</dbReference>
<evidence type="ECO:0000259" key="2">
    <source>
        <dbReference type="Pfam" id="PF03372"/>
    </source>
</evidence>
<keyword evidence="3" id="KW-0378">Hydrolase</keyword>
<gene>
    <name evidence="3" type="ORF">ACFSSE_01555</name>
</gene>
<sequence length="278" mass="31326">MKKITLTSLLFLVILSVNAQNFTVGTFNLRLQNTSDVGNLWADRSNAVSDLIRFHDFDVLGTQEAFKNQLQDVLTALPDYVVYGKGRDDGKDAGEHSAILYKKDKFELLNQGDFWLSETPEQPSLGWDATCCKRICSWVLLKDKKTKKSFYVFNAHYDHQGVIARKESSKLILAKIKEIAGNKPAIFMGDLNGNHSSDPYKIIAESNLLTDSYTQVKYPYANNNSFQNFGKSVKGTAIIDHVFVSKHFITNKWGVLSDTYQGKYPSDHCPVLVKLALK</sequence>
<feature type="signal peptide" evidence="1">
    <location>
        <begin position="1"/>
        <end position="19"/>
    </location>
</feature>